<protein>
    <recommendedName>
        <fullName evidence="3">Integrase catalytic domain-containing protein</fullName>
    </recommendedName>
</protein>
<gene>
    <name evidence="4" type="ORF">Egran_01360</name>
</gene>
<dbReference type="OrthoDB" id="4368574at2759"/>
<dbReference type="InterPro" id="IPR001584">
    <property type="entry name" value="Integrase_cat-core"/>
</dbReference>
<dbReference type="Gene3D" id="3.30.420.10">
    <property type="entry name" value="Ribonuclease H-like superfamily/Ribonuclease H"/>
    <property type="match status" value="1"/>
</dbReference>
<dbReference type="Proteomes" id="UP000243515">
    <property type="component" value="Unassembled WGS sequence"/>
</dbReference>
<dbReference type="SUPFAM" id="SSF53098">
    <property type="entry name" value="Ribonuclease H-like"/>
    <property type="match status" value="1"/>
</dbReference>
<sequence>MDDLKVYFNNLKNVLIREHDKRTFPVVRKFGHPFMVWGPMTINYLTETELRQLHRRFGHPSAERLVRLLERAGHDDDQHRKVISRIIKYCSLCQRFGRSPGRFKFTVRDDIAFNHTVVVDVMYIDNLPILHVVDEATRFQAARWLQNISSECVWNTLRHCWIDVYLGPPDLLVHDAGTNFTSKKFQQSANSMAISTKCVPVEAAHSVGLVERYHAPLRRAYEVIREELKGDNINKAFVLQMAVKAVNDTAGPDGLVPTLLVFGSYPRMTPYDPPAPTIAQRAAAVRKAITEVSKLHAKRQVTAALQARNGPNVEDIHALPLGSDVLVWRTHIEKWTGPYRLLAVEDETCTVEFPSGPTNFRSTSVKPYISDSTADSDEVIENQNELGEPHENEKGSENEENDNPRRNPPRDRRLPARFRDSNLADITVYIVNPPGTDYTESRKKELDGLLERKVFEIVHESDIAPTARIFKSRFVDEVKFHGTDKAYEKSRLVVQAYNDADKKGILTQSPTIQRVSQRILLTVALLLPNMKVCLRDISQAYTQSTTSLIRDIYIRAPAEMNVPEGYLLRVCRPLYGIPEAGTHWFHTYHKHHTTALAMTSS</sequence>
<dbReference type="GO" id="GO:0005634">
    <property type="term" value="C:nucleus"/>
    <property type="evidence" value="ECO:0007669"/>
    <property type="project" value="UniProtKB-ARBA"/>
</dbReference>
<dbReference type="PANTHER" id="PTHR37984">
    <property type="entry name" value="PROTEIN CBG26694"/>
    <property type="match status" value="1"/>
</dbReference>
<dbReference type="InterPro" id="IPR012337">
    <property type="entry name" value="RNaseH-like_sf"/>
</dbReference>
<comment type="caution">
    <text evidence="4">The sequence shown here is derived from an EMBL/GenBank/DDBJ whole genome shotgun (WGS) entry which is preliminary data.</text>
</comment>
<dbReference type="GO" id="GO:0003723">
    <property type="term" value="F:RNA binding"/>
    <property type="evidence" value="ECO:0007669"/>
    <property type="project" value="UniProtKB-KW"/>
</dbReference>
<evidence type="ECO:0000313" key="5">
    <source>
        <dbReference type="Proteomes" id="UP000243515"/>
    </source>
</evidence>
<dbReference type="InterPro" id="IPR036397">
    <property type="entry name" value="RNaseH_sf"/>
</dbReference>
<accession>A0A232M3C1</accession>
<name>A0A232M3C1_9EURO</name>
<evidence type="ECO:0000259" key="3">
    <source>
        <dbReference type="PROSITE" id="PS50994"/>
    </source>
</evidence>
<dbReference type="InterPro" id="IPR050951">
    <property type="entry name" value="Retrovirus_Pol_polyprotein"/>
</dbReference>
<feature type="region of interest" description="Disordered" evidence="2">
    <location>
        <begin position="385"/>
        <end position="417"/>
    </location>
</feature>
<dbReference type="GO" id="GO:0015074">
    <property type="term" value="P:DNA integration"/>
    <property type="evidence" value="ECO:0007669"/>
    <property type="project" value="InterPro"/>
</dbReference>
<dbReference type="PANTHER" id="PTHR37984:SF5">
    <property type="entry name" value="PROTEIN NYNRIN-LIKE"/>
    <property type="match status" value="1"/>
</dbReference>
<feature type="domain" description="Integrase catalytic" evidence="3">
    <location>
        <begin position="96"/>
        <end position="265"/>
    </location>
</feature>
<evidence type="ECO:0000256" key="1">
    <source>
        <dbReference type="ARBA" id="ARBA00022884"/>
    </source>
</evidence>
<dbReference type="PROSITE" id="PS50994">
    <property type="entry name" value="INTEGRASE"/>
    <property type="match status" value="1"/>
</dbReference>
<evidence type="ECO:0000313" key="4">
    <source>
        <dbReference type="EMBL" id="OXV10879.1"/>
    </source>
</evidence>
<feature type="non-terminal residue" evidence="4">
    <location>
        <position position="601"/>
    </location>
</feature>
<evidence type="ECO:0000256" key="2">
    <source>
        <dbReference type="SAM" id="MobiDB-lite"/>
    </source>
</evidence>
<organism evidence="4 5">
    <name type="scientific">Elaphomyces granulatus</name>
    <dbReference type="NCBI Taxonomy" id="519963"/>
    <lineage>
        <taxon>Eukaryota</taxon>
        <taxon>Fungi</taxon>
        <taxon>Dikarya</taxon>
        <taxon>Ascomycota</taxon>
        <taxon>Pezizomycotina</taxon>
        <taxon>Eurotiomycetes</taxon>
        <taxon>Eurotiomycetidae</taxon>
        <taxon>Eurotiales</taxon>
        <taxon>Elaphomycetaceae</taxon>
        <taxon>Elaphomyces</taxon>
    </lineage>
</organism>
<proteinExistence type="predicted"/>
<keyword evidence="5" id="KW-1185">Reference proteome</keyword>
<dbReference type="EMBL" id="NPHW01002714">
    <property type="protein sequence ID" value="OXV10879.1"/>
    <property type="molecule type" value="Genomic_DNA"/>
</dbReference>
<feature type="compositionally biased region" description="Basic and acidic residues" evidence="2">
    <location>
        <begin position="387"/>
        <end position="417"/>
    </location>
</feature>
<keyword evidence="1" id="KW-0694">RNA-binding</keyword>
<dbReference type="AlphaFoldDB" id="A0A232M3C1"/>
<reference evidence="4 5" key="1">
    <citation type="journal article" date="2015" name="Environ. Microbiol.">
        <title>Metagenome sequence of Elaphomyces granulatus from sporocarp tissue reveals Ascomycota ectomycorrhizal fingerprints of genome expansion and a Proteobacteria-rich microbiome.</title>
        <authorList>
            <person name="Quandt C.A."/>
            <person name="Kohler A."/>
            <person name="Hesse C.N."/>
            <person name="Sharpton T.J."/>
            <person name="Martin F."/>
            <person name="Spatafora J.W."/>
        </authorList>
    </citation>
    <scope>NUCLEOTIDE SEQUENCE [LARGE SCALE GENOMIC DNA]</scope>
    <source>
        <strain evidence="4 5">OSC145934</strain>
    </source>
</reference>